<protein>
    <submittedName>
        <fullName evidence="1">Uncharacterized protein</fullName>
    </submittedName>
</protein>
<reference evidence="1" key="1">
    <citation type="journal article" date="2022" name="bioRxiv">
        <title>Sequencing and chromosome-scale assembly of the giantPleurodeles waltlgenome.</title>
        <authorList>
            <person name="Brown T."/>
            <person name="Elewa A."/>
            <person name="Iarovenko S."/>
            <person name="Subramanian E."/>
            <person name="Araus A.J."/>
            <person name="Petzold A."/>
            <person name="Susuki M."/>
            <person name="Suzuki K.-i.T."/>
            <person name="Hayashi T."/>
            <person name="Toyoda A."/>
            <person name="Oliveira C."/>
            <person name="Osipova E."/>
            <person name="Leigh N.D."/>
            <person name="Simon A."/>
            <person name="Yun M.H."/>
        </authorList>
    </citation>
    <scope>NUCLEOTIDE SEQUENCE</scope>
    <source>
        <strain evidence="1">20211129_DDA</strain>
        <tissue evidence="1">Liver</tissue>
    </source>
</reference>
<evidence type="ECO:0000313" key="1">
    <source>
        <dbReference type="EMBL" id="KAJ1133773.1"/>
    </source>
</evidence>
<gene>
    <name evidence="1" type="ORF">NDU88_000249</name>
</gene>
<organism evidence="1 2">
    <name type="scientific">Pleurodeles waltl</name>
    <name type="common">Iberian ribbed newt</name>
    <dbReference type="NCBI Taxonomy" id="8319"/>
    <lineage>
        <taxon>Eukaryota</taxon>
        <taxon>Metazoa</taxon>
        <taxon>Chordata</taxon>
        <taxon>Craniata</taxon>
        <taxon>Vertebrata</taxon>
        <taxon>Euteleostomi</taxon>
        <taxon>Amphibia</taxon>
        <taxon>Batrachia</taxon>
        <taxon>Caudata</taxon>
        <taxon>Salamandroidea</taxon>
        <taxon>Salamandridae</taxon>
        <taxon>Pleurodelinae</taxon>
        <taxon>Pleurodeles</taxon>
    </lineage>
</organism>
<comment type="caution">
    <text evidence="1">The sequence shown here is derived from an EMBL/GenBank/DDBJ whole genome shotgun (WGS) entry which is preliminary data.</text>
</comment>
<name>A0AAV7Q557_PLEWA</name>
<dbReference type="AlphaFoldDB" id="A0AAV7Q557"/>
<accession>A0AAV7Q557</accession>
<evidence type="ECO:0000313" key="2">
    <source>
        <dbReference type="Proteomes" id="UP001066276"/>
    </source>
</evidence>
<keyword evidence="2" id="KW-1185">Reference proteome</keyword>
<sequence length="159" mass="18301">MVLAIAPHSCQPLQPYHLPGTVRWLGFSWPACSSWMAPLRDTPLVLHVSRAMVRALRVYRNLEFGISSVDRMEHTHSKIRSNVENAQQRQKMYYDKKKCVKNVQFTVGDWVRVKLPVFVKKGKTNCSACKKHNVLAAFSLRGLVSCYQLIVVPHAQRRR</sequence>
<dbReference type="Proteomes" id="UP001066276">
    <property type="component" value="Chromosome 6"/>
</dbReference>
<proteinExistence type="predicted"/>
<dbReference type="EMBL" id="JANPWB010000010">
    <property type="protein sequence ID" value="KAJ1133773.1"/>
    <property type="molecule type" value="Genomic_DNA"/>
</dbReference>